<evidence type="ECO:0000313" key="3">
    <source>
        <dbReference type="RefSeq" id="XP_014669850.1"/>
    </source>
</evidence>
<gene>
    <name evidence="3" type="primary">LOC106810892</name>
</gene>
<dbReference type="PANTHER" id="PTHR47835:SF3">
    <property type="entry name" value="HELICASE FOR MEIOSIS 1"/>
    <property type="match status" value="1"/>
</dbReference>
<organism evidence="2 3">
    <name type="scientific">Priapulus caudatus</name>
    <name type="common">Priapulid worm</name>
    <dbReference type="NCBI Taxonomy" id="37621"/>
    <lineage>
        <taxon>Eukaryota</taxon>
        <taxon>Metazoa</taxon>
        <taxon>Ecdysozoa</taxon>
        <taxon>Scalidophora</taxon>
        <taxon>Priapulida</taxon>
        <taxon>Priapulimorpha</taxon>
        <taxon>Priapulimorphida</taxon>
        <taxon>Priapulidae</taxon>
        <taxon>Priapulus</taxon>
    </lineage>
</organism>
<protein>
    <submittedName>
        <fullName evidence="3">Probable ATP-dependent DNA helicase HFM1</fullName>
    </submittedName>
</protein>
<reference evidence="3" key="1">
    <citation type="submission" date="2025-08" db="UniProtKB">
        <authorList>
            <consortium name="RefSeq"/>
        </authorList>
    </citation>
    <scope>IDENTIFICATION</scope>
</reference>
<accession>A0ABM1ECC9</accession>
<dbReference type="InterPro" id="IPR011545">
    <property type="entry name" value="DEAD/DEAH_box_helicase_dom"/>
</dbReference>
<dbReference type="CDD" id="cd18023">
    <property type="entry name" value="DEXHc_HFM1"/>
    <property type="match status" value="1"/>
</dbReference>
<dbReference type="PROSITE" id="PS51192">
    <property type="entry name" value="HELICASE_ATP_BIND_1"/>
    <property type="match status" value="1"/>
</dbReference>
<keyword evidence="3" id="KW-0547">Nucleotide-binding</keyword>
<evidence type="ECO:0000313" key="2">
    <source>
        <dbReference type="Proteomes" id="UP000695022"/>
    </source>
</evidence>
<keyword evidence="3" id="KW-0378">Hydrolase</keyword>
<keyword evidence="3" id="KW-0347">Helicase</keyword>
<proteinExistence type="predicted"/>
<sequence length="614" mass="68725">MPQLTLPGEKPHAFQNEEDIQPIATPIPISSGTPRPWVIHQGATPGGSGEKVTLRSVSEIPQKYQCVFSEFAYFNIVQSKVLDSVLYTDQPLVLCAPTGSGKTVVFELAIVRLLLRMEASGPITNGKVVYMAPVKALCSERCADWSAKFGPLGLQCTELTGDTLTDEYYALQSAHVVLTTPEKWDSMTRRWKDNRSLVKLVRLFLVDEVHLLNDASRGATMEAVVTRMKTVRSAIYRESESQTSSAAGLRFIAVSATIPNAEDIAEWLGSDDSTAISYKMGEEVRPVKLTKHVLGFPCIESWSEFRFDLSLNYKLLRIIQKYSDGKPTLVQVERKLQDICMSVLRSLADCRLVDMDDDAFALKSTESGRLMARYYVAFETMASFHGFTGRFGLEDLVRAVAGCQEFRDIQLRANEKRALNNLNQHKTDLCIRCVICVYQSIRGITQQCEDDHCCCLAGMVEFLLTQPCDDPDCCCLAGMVEFLLTQPCEDALHTFYCAVLLDKSLRAKLWENSKHVARQLEKIGPTLSNHLVNAGITSFEKISATNPRELEMVVNRHPPFGSIVKEAVSLLPKYELSVDQVLSQNSGIPILQIYLCDSEIKNISEPQRYKLETW</sequence>
<dbReference type="InterPro" id="IPR027417">
    <property type="entry name" value="P-loop_NTPase"/>
</dbReference>
<dbReference type="SMART" id="SM00973">
    <property type="entry name" value="Sec63"/>
    <property type="match status" value="1"/>
</dbReference>
<dbReference type="RefSeq" id="XP_014669850.1">
    <property type="nucleotide sequence ID" value="XM_014814364.1"/>
</dbReference>
<dbReference type="InterPro" id="IPR052247">
    <property type="entry name" value="Meiotic_Crossover_Helicase"/>
</dbReference>
<dbReference type="Gene3D" id="3.40.50.300">
    <property type="entry name" value="P-loop containing nucleotide triphosphate hydrolases"/>
    <property type="match status" value="1"/>
</dbReference>
<dbReference type="GeneID" id="106810892"/>
<keyword evidence="2" id="KW-1185">Reference proteome</keyword>
<dbReference type="SMART" id="SM00487">
    <property type="entry name" value="DEXDc"/>
    <property type="match status" value="1"/>
</dbReference>
<dbReference type="SUPFAM" id="SSF158702">
    <property type="entry name" value="Sec63 N-terminal domain-like"/>
    <property type="match status" value="1"/>
</dbReference>
<evidence type="ECO:0000259" key="1">
    <source>
        <dbReference type="PROSITE" id="PS51192"/>
    </source>
</evidence>
<dbReference type="PANTHER" id="PTHR47835">
    <property type="entry name" value="HFM1, ATP DEPENDENT DNA HELICASE HOMOLOG"/>
    <property type="match status" value="1"/>
</dbReference>
<dbReference type="Proteomes" id="UP000695022">
    <property type="component" value="Unplaced"/>
</dbReference>
<dbReference type="InterPro" id="IPR004179">
    <property type="entry name" value="Sec63-dom"/>
</dbReference>
<dbReference type="Pfam" id="PF00270">
    <property type="entry name" value="DEAD"/>
    <property type="match status" value="1"/>
</dbReference>
<dbReference type="SUPFAM" id="SSF52540">
    <property type="entry name" value="P-loop containing nucleoside triphosphate hydrolases"/>
    <property type="match status" value="1"/>
</dbReference>
<keyword evidence="3" id="KW-0067">ATP-binding</keyword>
<dbReference type="InterPro" id="IPR014001">
    <property type="entry name" value="Helicase_ATP-bd"/>
</dbReference>
<feature type="domain" description="Helicase ATP-binding" evidence="1">
    <location>
        <begin position="83"/>
        <end position="276"/>
    </location>
</feature>
<name>A0ABM1ECC9_PRICU</name>
<dbReference type="Pfam" id="PF02889">
    <property type="entry name" value="Sec63"/>
    <property type="match status" value="1"/>
</dbReference>
<dbReference type="GO" id="GO:0004386">
    <property type="term" value="F:helicase activity"/>
    <property type="evidence" value="ECO:0007669"/>
    <property type="project" value="UniProtKB-KW"/>
</dbReference>
<dbReference type="Gene3D" id="1.10.3380.10">
    <property type="entry name" value="Sec63 N-terminal domain-like domain"/>
    <property type="match status" value="1"/>
</dbReference>